<dbReference type="Gene3D" id="1.25.40.90">
    <property type="match status" value="1"/>
</dbReference>
<protein>
    <submittedName>
        <fullName evidence="3">ENTH domain-containing protein c</fullName>
    </submittedName>
</protein>
<dbReference type="GO" id="GO:0006895">
    <property type="term" value="P:Golgi to endosome transport"/>
    <property type="evidence" value="ECO:0007669"/>
    <property type="project" value="TreeGrafter"/>
</dbReference>
<dbReference type="GO" id="GO:0005886">
    <property type="term" value="C:plasma membrane"/>
    <property type="evidence" value="ECO:0007669"/>
    <property type="project" value="TreeGrafter"/>
</dbReference>
<dbReference type="GO" id="GO:0030276">
    <property type="term" value="F:clathrin binding"/>
    <property type="evidence" value="ECO:0007669"/>
    <property type="project" value="TreeGrafter"/>
</dbReference>
<dbReference type="PANTHER" id="PTHR12276:SF45">
    <property type="entry name" value="CLATHRIN INTERACTOR 1"/>
    <property type="match status" value="1"/>
</dbReference>
<dbReference type="GO" id="GO:0030125">
    <property type="term" value="C:clathrin vesicle coat"/>
    <property type="evidence" value="ECO:0007669"/>
    <property type="project" value="TreeGrafter"/>
</dbReference>
<evidence type="ECO:0000259" key="2">
    <source>
        <dbReference type="PROSITE" id="PS50942"/>
    </source>
</evidence>
<dbReference type="InterPro" id="IPR013809">
    <property type="entry name" value="ENTH"/>
</dbReference>
<dbReference type="CDD" id="cd16992">
    <property type="entry name" value="ENTH_Ent3"/>
    <property type="match status" value="1"/>
</dbReference>
<dbReference type="Pfam" id="PF01417">
    <property type="entry name" value="ENTH"/>
    <property type="match status" value="1"/>
</dbReference>
<dbReference type="GO" id="GO:0006897">
    <property type="term" value="P:endocytosis"/>
    <property type="evidence" value="ECO:0007669"/>
    <property type="project" value="TreeGrafter"/>
</dbReference>
<dbReference type="STRING" id="554155.C5FSJ4"/>
<sequence>MDFNSLKDQVSNLSLYDIKAGVRKVQNAMMNYTEMEAKVGTHPHLYPVYGFGICASSVANCRFLFCWQVREATNNEPWGASSTLMQEIANGTHSYQLLNEIMPMIYKRFTEKSAEEWRQIYKSLQLLEFLVKNGSERVVDDARSHISLLRMLRQFHYIDPNGKDQGINIRNRSQELAKLLSDVDMIRAERKKAKANRNKFGGFEGGIGVGGFSGGAAGSSRFGGFGSEDANFGGFSGGVYGDGGGFNGNTSEFRDASRRSNRFEEYDEGDTSGYSAPRRSEPASSRAESKKPAPPKAPTPDLVSFGDDDEPAPAPSIASPLANSSSTKPSGSSGLTELAAQSMDDDEFDDFQSASPATPAASTTIQSQFSSIPLPAAPTQTQFAAPKPISAAQGASLNGLAAFRSNPQTPSATGTMSQGSSMGPLSPSTQSQPPKPTTYQASQPNYFTSIPIPQSKPSEPSNKATPKSPTTGSSKSGGDVFGSLWSTASANAGIKPTTQTQSKGPNLASMAKEKASAGIWGTPSSSSSPQSFSGTPNSQQQKKAGGGSALDDLLG</sequence>
<feature type="compositionally biased region" description="Polar residues" evidence="1">
    <location>
        <begin position="484"/>
        <end position="504"/>
    </location>
</feature>
<dbReference type="GO" id="GO:0005768">
    <property type="term" value="C:endosome"/>
    <property type="evidence" value="ECO:0007669"/>
    <property type="project" value="TreeGrafter"/>
</dbReference>
<dbReference type="OMA" id="WRQIYKG"/>
<dbReference type="GO" id="GO:0005829">
    <property type="term" value="C:cytosol"/>
    <property type="evidence" value="ECO:0007669"/>
    <property type="project" value="GOC"/>
</dbReference>
<evidence type="ECO:0000256" key="1">
    <source>
        <dbReference type="SAM" id="MobiDB-lite"/>
    </source>
</evidence>
<feature type="compositionally biased region" description="Polar residues" evidence="1">
    <location>
        <begin position="405"/>
        <end position="423"/>
    </location>
</feature>
<evidence type="ECO:0000313" key="4">
    <source>
        <dbReference type="Proteomes" id="UP000002035"/>
    </source>
</evidence>
<feature type="domain" description="ENTH" evidence="2">
    <location>
        <begin position="57"/>
        <end position="190"/>
    </location>
</feature>
<feature type="compositionally biased region" description="Low complexity" evidence="1">
    <location>
        <begin position="373"/>
        <end position="386"/>
    </location>
</feature>
<organism evidence="3 4">
    <name type="scientific">Arthroderma otae (strain ATCC MYA-4605 / CBS 113480)</name>
    <name type="common">Microsporum canis</name>
    <dbReference type="NCBI Taxonomy" id="554155"/>
    <lineage>
        <taxon>Eukaryota</taxon>
        <taxon>Fungi</taxon>
        <taxon>Dikarya</taxon>
        <taxon>Ascomycota</taxon>
        <taxon>Pezizomycotina</taxon>
        <taxon>Eurotiomycetes</taxon>
        <taxon>Eurotiomycetidae</taxon>
        <taxon>Onygenales</taxon>
        <taxon>Arthrodermataceae</taxon>
        <taxon>Microsporum</taxon>
    </lineage>
</organism>
<dbReference type="HOGENOM" id="CLU_040577_0_1_1"/>
<dbReference type="GeneID" id="9227208"/>
<gene>
    <name evidence="3" type="ORF">MCYG_05666</name>
</gene>
<dbReference type="FunFam" id="1.25.40.90:FF:000006">
    <property type="entry name" value="Clathrin interactor 1"/>
    <property type="match status" value="1"/>
</dbReference>
<dbReference type="PROSITE" id="PS50942">
    <property type="entry name" value="ENTH"/>
    <property type="match status" value="1"/>
</dbReference>
<dbReference type="VEuPathDB" id="FungiDB:MCYG_05666"/>
<feature type="region of interest" description="Disordered" evidence="1">
    <location>
        <begin position="250"/>
        <end position="555"/>
    </location>
</feature>
<evidence type="ECO:0000313" key="3">
    <source>
        <dbReference type="EMBL" id="EEQ32847.1"/>
    </source>
</evidence>
<feature type="compositionally biased region" description="Low complexity" evidence="1">
    <location>
        <begin position="353"/>
        <end position="364"/>
    </location>
</feature>
<dbReference type="AlphaFoldDB" id="C5FSJ4"/>
<dbReference type="GO" id="GO:0005543">
    <property type="term" value="F:phospholipid binding"/>
    <property type="evidence" value="ECO:0007669"/>
    <property type="project" value="TreeGrafter"/>
</dbReference>
<feature type="compositionally biased region" description="Low complexity" evidence="1">
    <location>
        <begin position="315"/>
        <end position="333"/>
    </location>
</feature>
<feature type="compositionally biased region" description="Polar residues" evidence="1">
    <location>
        <begin position="441"/>
        <end position="464"/>
    </location>
</feature>
<accession>C5FSJ4</accession>
<keyword evidence="4" id="KW-1185">Reference proteome</keyword>
<proteinExistence type="predicted"/>
<name>C5FSJ4_ARTOC</name>
<dbReference type="PANTHER" id="PTHR12276">
    <property type="entry name" value="EPSIN/ENT-RELATED"/>
    <property type="match status" value="1"/>
</dbReference>
<dbReference type="EMBL" id="DS995705">
    <property type="protein sequence ID" value="EEQ32847.1"/>
    <property type="molecule type" value="Genomic_DNA"/>
</dbReference>
<dbReference type="Proteomes" id="UP000002035">
    <property type="component" value="Unassembled WGS sequence"/>
</dbReference>
<dbReference type="eggNOG" id="KOG2056">
    <property type="taxonomic scope" value="Eukaryota"/>
</dbReference>
<dbReference type="RefSeq" id="XP_002845797.1">
    <property type="nucleotide sequence ID" value="XM_002845751.1"/>
</dbReference>
<feature type="compositionally biased region" description="Low complexity" evidence="1">
    <location>
        <begin position="424"/>
        <end position="440"/>
    </location>
</feature>
<feature type="compositionally biased region" description="Basic and acidic residues" evidence="1">
    <location>
        <begin position="252"/>
        <end position="264"/>
    </location>
</feature>
<feature type="compositionally biased region" description="Low complexity" evidence="1">
    <location>
        <begin position="465"/>
        <end position="478"/>
    </location>
</feature>
<feature type="compositionally biased region" description="Low complexity" evidence="1">
    <location>
        <begin position="523"/>
        <end position="538"/>
    </location>
</feature>
<dbReference type="SMART" id="SM00273">
    <property type="entry name" value="ENTH"/>
    <property type="match status" value="1"/>
</dbReference>
<dbReference type="InterPro" id="IPR008942">
    <property type="entry name" value="ENTH_VHS"/>
</dbReference>
<dbReference type="SUPFAM" id="SSF48464">
    <property type="entry name" value="ENTH/VHS domain"/>
    <property type="match status" value="1"/>
</dbReference>
<reference evidence="4" key="1">
    <citation type="journal article" date="2012" name="MBio">
        <title>Comparative genome analysis of Trichophyton rubrum and related dermatophytes reveals candidate genes involved in infection.</title>
        <authorList>
            <person name="Martinez D.A."/>
            <person name="Oliver B.G."/>
            <person name="Graeser Y."/>
            <person name="Goldberg J.M."/>
            <person name="Li W."/>
            <person name="Martinez-Rossi N.M."/>
            <person name="Monod M."/>
            <person name="Shelest E."/>
            <person name="Barton R.C."/>
            <person name="Birch E."/>
            <person name="Brakhage A.A."/>
            <person name="Chen Z."/>
            <person name="Gurr S.J."/>
            <person name="Heiman D."/>
            <person name="Heitman J."/>
            <person name="Kosti I."/>
            <person name="Rossi A."/>
            <person name="Saif S."/>
            <person name="Samalova M."/>
            <person name="Saunders C.W."/>
            <person name="Shea T."/>
            <person name="Summerbell R.C."/>
            <person name="Xu J."/>
            <person name="Young S."/>
            <person name="Zeng Q."/>
            <person name="Birren B.W."/>
            <person name="Cuomo C.A."/>
            <person name="White T.C."/>
        </authorList>
    </citation>
    <scope>NUCLEOTIDE SEQUENCE [LARGE SCALE GENOMIC DNA]</scope>
    <source>
        <strain evidence="4">ATCC MYA-4605 / CBS 113480</strain>
    </source>
</reference>
<dbReference type="OrthoDB" id="4033880at2759"/>